<evidence type="ECO:0008006" key="3">
    <source>
        <dbReference type="Google" id="ProtNLM"/>
    </source>
</evidence>
<name>G4SY58_META2</name>
<dbReference type="Gene3D" id="3.40.50.1010">
    <property type="entry name" value="5'-nuclease"/>
    <property type="match status" value="1"/>
</dbReference>
<accession>G4SY58</accession>
<dbReference type="SUPFAM" id="SSF88723">
    <property type="entry name" value="PIN domain-like"/>
    <property type="match status" value="1"/>
</dbReference>
<proteinExistence type="predicted"/>
<evidence type="ECO:0000313" key="2">
    <source>
        <dbReference type="Proteomes" id="UP000008315"/>
    </source>
</evidence>
<dbReference type="InterPro" id="IPR029060">
    <property type="entry name" value="PIN-like_dom_sf"/>
</dbReference>
<reference evidence="2" key="1">
    <citation type="journal article" date="2012" name="J. Bacteriol.">
        <title>Genome sequence of the haloalkaliphilic methanotrophic bacterium Methylomicrobium alcaliphilum 20Z.</title>
        <authorList>
            <person name="Vuilleumier S."/>
            <person name="Khmelenina V.N."/>
            <person name="Bringel F."/>
            <person name="Reshetnikov A.S."/>
            <person name="Lajus A."/>
            <person name="Mangenot S."/>
            <person name="Rouy Z."/>
            <person name="Op den Camp H.J."/>
            <person name="Jetten M.S."/>
            <person name="Dispirito A.A."/>
            <person name="Dunfield P."/>
            <person name="Klotz M.G."/>
            <person name="Semrau J.D."/>
            <person name="Stein L.Y."/>
            <person name="Barbe V."/>
            <person name="Medigue C."/>
            <person name="Trotsenko Y.A."/>
            <person name="Kalyuzhnaya M.G."/>
        </authorList>
    </citation>
    <scope>NUCLEOTIDE SEQUENCE [LARGE SCALE GENOMIC DNA]</scope>
    <source>
        <strain evidence="2">DSM 19304 / NCIMB 14124 / VKM B-2133 / 20Z</strain>
    </source>
</reference>
<dbReference type="PATRIC" id="fig|271065.3.peg.3832"/>
<sequence length="115" mass="13289">MLGRIDAGLVSTWPVITETSYFLQSRLGQNQACAFLSTYDEGLFDIYELRPAHLKRMIVLMQKYADLPMDLADASLVILAEELGHGRILSTDMRDFQTYRWKNRKPFQNLLFPDS</sequence>
<dbReference type="KEGG" id="mah:MEALZ_3711"/>
<organism evidence="1 2">
    <name type="scientific">Methylotuvimicrobium alcaliphilum (strain DSM 19304 / NCIMB 14124 / VKM B-2133 / 20Z)</name>
    <name type="common">Methylomicrobium alcaliphilum</name>
    <dbReference type="NCBI Taxonomy" id="1091494"/>
    <lineage>
        <taxon>Bacteria</taxon>
        <taxon>Pseudomonadati</taxon>
        <taxon>Pseudomonadota</taxon>
        <taxon>Gammaproteobacteria</taxon>
        <taxon>Methylococcales</taxon>
        <taxon>Methylococcaceae</taxon>
        <taxon>Methylotuvimicrobium</taxon>
    </lineage>
</organism>
<dbReference type="Proteomes" id="UP000008315">
    <property type="component" value="Chromosome"/>
</dbReference>
<dbReference type="HOGENOM" id="CLU_143452_1_1_6"/>
<dbReference type="AlphaFoldDB" id="G4SY58"/>
<dbReference type="STRING" id="1091494.MEALZ_3711"/>
<protein>
    <recommendedName>
        <fullName evidence="3">PIN domain-containing protein</fullName>
    </recommendedName>
</protein>
<gene>
    <name evidence="1" type="ordered locus">MEALZ_3711</name>
</gene>
<keyword evidence="2" id="KW-1185">Reference proteome</keyword>
<evidence type="ECO:0000313" key="1">
    <source>
        <dbReference type="EMBL" id="CCE25367.1"/>
    </source>
</evidence>
<dbReference type="EMBL" id="FO082060">
    <property type="protein sequence ID" value="CCE25367.1"/>
    <property type="molecule type" value="Genomic_DNA"/>
</dbReference>